<evidence type="ECO:0000313" key="1">
    <source>
        <dbReference type="EMBL" id="OLP58329.1"/>
    </source>
</evidence>
<proteinExistence type="predicted"/>
<sequence>MQPRESGLAKPVDGLRAKFRSRYVMWITVQRSDQADLKLDPVAAPAAAPGDGGLLPVSPPGAFALCMLPQRHLMKA</sequence>
<comment type="caution">
    <text evidence="1">The sequence shown here is derived from an EMBL/GenBank/DDBJ whole genome shotgun (WGS) entry which is preliminary data.</text>
</comment>
<organism evidence="1 2">
    <name type="scientific">Xaviernesmea oryzae</name>
    <dbReference type="NCBI Taxonomy" id="464029"/>
    <lineage>
        <taxon>Bacteria</taxon>
        <taxon>Pseudomonadati</taxon>
        <taxon>Pseudomonadota</taxon>
        <taxon>Alphaproteobacteria</taxon>
        <taxon>Hyphomicrobiales</taxon>
        <taxon>Rhizobiaceae</taxon>
        <taxon>Rhizobium/Agrobacterium group</taxon>
        <taxon>Xaviernesmea</taxon>
    </lineage>
</organism>
<dbReference type="EMBL" id="MKIP01000058">
    <property type="protein sequence ID" value="OLP58329.1"/>
    <property type="molecule type" value="Genomic_DNA"/>
</dbReference>
<dbReference type="Proteomes" id="UP000186364">
    <property type="component" value="Unassembled WGS sequence"/>
</dbReference>
<accession>A0A1Q9ASH3</accession>
<name>A0A1Q9ASH3_9HYPH</name>
<protein>
    <submittedName>
        <fullName evidence="1">Uncharacterized protein</fullName>
    </submittedName>
</protein>
<keyword evidence="2" id="KW-1185">Reference proteome</keyword>
<reference evidence="1 2" key="1">
    <citation type="submission" date="2016-09" db="EMBL/GenBank/DDBJ databases">
        <title>Rhizobium sp. nov., a novel species isolated from the rice rhizosphere.</title>
        <authorList>
            <person name="Zhao J."/>
            <person name="Zhang X."/>
        </authorList>
    </citation>
    <scope>NUCLEOTIDE SEQUENCE [LARGE SCALE GENOMIC DNA]</scope>
    <source>
        <strain evidence="1 2">1.7048</strain>
    </source>
</reference>
<gene>
    <name evidence="1" type="ORF">BJF93_06920</name>
</gene>
<evidence type="ECO:0000313" key="2">
    <source>
        <dbReference type="Proteomes" id="UP000186364"/>
    </source>
</evidence>
<dbReference type="AlphaFoldDB" id="A0A1Q9ASH3"/>